<comment type="caution">
    <text evidence="1">The sequence shown here is derived from an EMBL/GenBank/DDBJ whole genome shotgun (WGS) entry which is preliminary data.</text>
</comment>
<evidence type="ECO:0000313" key="2">
    <source>
        <dbReference type="Proteomes" id="UP000224915"/>
    </source>
</evidence>
<reference evidence="1 2" key="1">
    <citation type="submission" date="2017-10" db="EMBL/GenBank/DDBJ databases">
        <title>Sequencing the genomes of 1000 actinobacteria strains.</title>
        <authorList>
            <person name="Klenk H.-P."/>
        </authorList>
    </citation>
    <scope>NUCLEOTIDE SEQUENCE [LARGE SCALE GENOMIC DNA]</scope>
    <source>
        <strain evidence="1 2">DSM 21801</strain>
    </source>
</reference>
<accession>A0A2A9D080</accession>
<dbReference type="PROSITE" id="PS51318">
    <property type="entry name" value="TAT"/>
    <property type="match status" value="1"/>
</dbReference>
<evidence type="ECO:0000313" key="1">
    <source>
        <dbReference type="EMBL" id="PFG19249.1"/>
    </source>
</evidence>
<organism evidence="1 2">
    <name type="scientific">Serinibacter salmoneus</name>
    <dbReference type="NCBI Taxonomy" id="556530"/>
    <lineage>
        <taxon>Bacteria</taxon>
        <taxon>Bacillati</taxon>
        <taxon>Actinomycetota</taxon>
        <taxon>Actinomycetes</taxon>
        <taxon>Micrococcales</taxon>
        <taxon>Beutenbergiaceae</taxon>
        <taxon>Serinibacter</taxon>
    </lineage>
</organism>
<dbReference type="InterPro" id="IPR006311">
    <property type="entry name" value="TAT_signal"/>
</dbReference>
<dbReference type="EMBL" id="PDJD01000001">
    <property type="protein sequence ID" value="PFG19249.1"/>
    <property type="molecule type" value="Genomic_DNA"/>
</dbReference>
<proteinExistence type="predicted"/>
<keyword evidence="2" id="KW-1185">Reference proteome</keyword>
<gene>
    <name evidence="1" type="ORF">ATL40_0807</name>
</gene>
<dbReference type="Proteomes" id="UP000224915">
    <property type="component" value="Unassembled WGS sequence"/>
</dbReference>
<dbReference type="RefSeq" id="WP_098468396.1">
    <property type="nucleotide sequence ID" value="NZ_PDJD01000001.1"/>
</dbReference>
<protein>
    <submittedName>
        <fullName evidence="1">Uncharacterized protein</fullName>
    </submittedName>
</protein>
<dbReference type="AlphaFoldDB" id="A0A2A9D080"/>
<name>A0A2A9D080_9MICO</name>
<sequence>MRNDNAIELGLRRRSVLKGAAWSVPVVAATTMAAPAALASTGGVFTIAASTECLISQIQNRLTATNTNLEWPNPAFPQGTQFTFSITSEDSSIVLPEIGLAAGYSPELVTSTTIDAYTEVFTLTSDYGLSASIHFLADLPTDWDAAQPNWALHLTVALPAGSTFGAGSSPSATIIKDGSQCREE</sequence>